<dbReference type="InterPro" id="IPR018389">
    <property type="entry name" value="DctP_fam"/>
</dbReference>
<dbReference type="OrthoDB" id="9794826at2"/>
<keyword evidence="1 2" id="KW-0732">Signal</keyword>
<sequence length="327" mass="35230">MNVVKSLFAALALAGASFGASAEPIQINIGHALGDTSSYQVAGLHFAELMKQKVGDKVKVTLYPSGGLGGELKLVQGARTGVVDAMIIAQASLENTVREYRVLSLPYLFTDYEEANRIMQGPVGDRLLDVLPKYNMVGLGWGAVYARSLASMKPVPDLAAMKGLKVRVIQSPGFVEAYRALGSQPTPTAYAELFLSLQNGVVDAAELSPDQTVADGFAEVIKYYSVTAAHQLPSLFIISKAKFDRLPEDVRKAVEEAGRESMQVAVKFQDRKLAEAFDVLKQRGVQVQYPDQAPLREAARGAWDQIAKAAPGGEQFLVEIEAARAAK</sequence>
<dbReference type="NCBIfam" id="NF037995">
    <property type="entry name" value="TRAP_S1"/>
    <property type="match status" value="1"/>
</dbReference>
<dbReference type="AlphaFoldDB" id="A0A0C6P6C4"/>
<organism evidence="3 4">
    <name type="scientific">Bordetella bronchiseptica 253</name>
    <dbReference type="NCBI Taxonomy" id="568707"/>
    <lineage>
        <taxon>Bacteria</taxon>
        <taxon>Pseudomonadati</taxon>
        <taxon>Pseudomonadota</taxon>
        <taxon>Betaproteobacteria</taxon>
        <taxon>Burkholderiales</taxon>
        <taxon>Alcaligenaceae</taxon>
        <taxon>Bordetella</taxon>
    </lineage>
</organism>
<dbReference type="PANTHER" id="PTHR33376:SF5">
    <property type="entry name" value="EXTRACYTOPLASMIC SOLUTE RECEPTOR PROTEIN"/>
    <property type="match status" value="1"/>
</dbReference>
<evidence type="ECO:0000256" key="1">
    <source>
        <dbReference type="ARBA" id="ARBA00022729"/>
    </source>
</evidence>
<dbReference type="HOGENOM" id="CLU_036176_4_0_4"/>
<dbReference type="PANTHER" id="PTHR33376">
    <property type="match status" value="1"/>
</dbReference>
<evidence type="ECO:0000313" key="3">
    <source>
        <dbReference type="EMBL" id="CCJ53687.1"/>
    </source>
</evidence>
<dbReference type="InterPro" id="IPR038404">
    <property type="entry name" value="TRAP_DctP_sf"/>
</dbReference>
<feature type="signal peptide" evidence="2">
    <location>
        <begin position="1"/>
        <end position="22"/>
    </location>
</feature>
<feature type="chain" id="PRO_5002190006" evidence="2">
    <location>
        <begin position="23"/>
        <end position="327"/>
    </location>
</feature>
<dbReference type="Proteomes" id="UP000007564">
    <property type="component" value="Chromosome"/>
</dbReference>
<dbReference type="KEGG" id="bbh:BN112_1770"/>
<dbReference type="GO" id="GO:0055085">
    <property type="term" value="P:transmembrane transport"/>
    <property type="evidence" value="ECO:0007669"/>
    <property type="project" value="InterPro"/>
</dbReference>
<evidence type="ECO:0000313" key="4">
    <source>
        <dbReference type="Proteomes" id="UP000007564"/>
    </source>
</evidence>
<dbReference type="GO" id="GO:0030288">
    <property type="term" value="C:outer membrane-bounded periplasmic space"/>
    <property type="evidence" value="ECO:0007669"/>
    <property type="project" value="InterPro"/>
</dbReference>
<protein>
    <submittedName>
        <fullName evidence="3">Putative exported protein</fullName>
    </submittedName>
</protein>
<gene>
    <name evidence="3" type="ORF">BN112_1770</name>
</gene>
<dbReference type="Pfam" id="PF03480">
    <property type="entry name" value="DctP"/>
    <property type="match status" value="1"/>
</dbReference>
<dbReference type="Gene3D" id="3.40.190.170">
    <property type="entry name" value="Bacterial extracellular solute-binding protein, family 7"/>
    <property type="match status" value="1"/>
</dbReference>
<reference evidence="3 4" key="1">
    <citation type="journal article" date="2012" name="BMC Genomics">
        <title>Comparative genomics of the classical Bordetella subspecies: the evolution and exchange of virulence-associated diversity amongst closely related pathogens.</title>
        <authorList>
            <person name="Park J."/>
            <person name="Zhang Y."/>
            <person name="Buboltz A.M."/>
            <person name="Zhang X."/>
            <person name="Schuster S.C."/>
            <person name="Ahuja U."/>
            <person name="Liu M."/>
            <person name="Miller J.F."/>
            <person name="Sebaihia M."/>
            <person name="Bentley S.D."/>
            <person name="Parkhill J."/>
            <person name="Harvill E.T."/>
        </authorList>
    </citation>
    <scope>NUCLEOTIDE SEQUENCE [LARGE SCALE GENOMIC DNA]</scope>
    <source>
        <strain evidence="3 4">253</strain>
    </source>
</reference>
<name>A0A0C6P6C4_BORBO</name>
<dbReference type="EMBL" id="HE965806">
    <property type="protein sequence ID" value="CCJ53687.1"/>
    <property type="molecule type" value="Genomic_DNA"/>
</dbReference>
<dbReference type="RefSeq" id="WP_003810024.1">
    <property type="nucleotide sequence ID" value="NC_019382.1"/>
</dbReference>
<accession>A0A0C6P6C4</accession>
<evidence type="ECO:0000256" key="2">
    <source>
        <dbReference type="SAM" id="SignalP"/>
    </source>
</evidence>
<dbReference type="InterPro" id="IPR004682">
    <property type="entry name" value="TRAP_DctP"/>
</dbReference>
<dbReference type="PIRSF" id="PIRSF006470">
    <property type="entry name" value="DctB"/>
    <property type="match status" value="1"/>
</dbReference>
<dbReference type="CDD" id="cd13603">
    <property type="entry name" value="PBP2_TRAP_Siap_TeaA_like"/>
    <property type="match status" value="1"/>
</dbReference>
<proteinExistence type="predicted"/>